<dbReference type="EMBL" id="CP120992">
    <property type="protein sequence ID" value="WLQ38792.1"/>
    <property type="molecule type" value="Genomic_DNA"/>
</dbReference>
<keyword evidence="2" id="KW-1185">Reference proteome</keyword>
<reference evidence="1 2" key="1">
    <citation type="submission" date="2023-03" db="EMBL/GenBank/DDBJ databases">
        <title>Isolation and description of six Streptomyces strains from soil environments, able to metabolize different microbial glucans.</title>
        <authorList>
            <person name="Widen T."/>
            <person name="Larsbrink J."/>
        </authorList>
    </citation>
    <scope>NUCLEOTIDE SEQUENCE [LARGE SCALE GENOMIC DNA]</scope>
    <source>
        <strain evidence="1 2">Mut2</strain>
    </source>
</reference>
<proteinExistence type="predicted"/>
<evidence type="ECO:0000313" key="2">
    <source>
        <dbReference type="Proteomes" id="UP001229952"/>
    </source>
</evidence>
<accession>A0ABY9HW49</accession>
<name>A0ABY9HW49_9ACTN</name>
<organism evidence="1 2">
    <name type="scientific">Streptomyces laculatispora</name>
    <dbReference type="NCBI Taxonomy" id="887464"/>
    <lineage>
        <taxon>Bacteria</taxon>
        <taxon>Bacillati</taxon>
        <taxon>Actinomycetota</taxon>
        <taxon>Actinomycetes</taxon>
        <taxon>Kitasatosporales</taxon>
        <taxon>Streptomycetaceae</taxon>
        <taxon>Streptomyces</taxon>
    </lineage>
</organism>
<dbReference type="Proteomes" id="UP001229952">
    <property type="component" value="Chromosome"/>
</dbReference>
<evidence type="ECO:0000313" key="1">
    <source>
        <dbReference type="EMBL" id="WLQ38792.1"/>
    </source>
</evidence>
<sequence>MEFGPFILRAVEVIVIRAQAWTVRIAASTIDVGSAVALSLSPANPKAVRMESMWVEGVTGRVAA</sequence>
<dbReference type="RefSeq" id="WP_306085477.1">
    <property type="nucleotide sequence ID" value="NZ_CP120992.1"/>
</dbReference>
<gene>
    <name evidence="1" type="ORF">P8A22_01285</name>
</gene>
<protein>
    <submittedName>
        <fullName evidence="1">Uncharacterized protein</fullName>
    </submittedName>
</protein>